<dbReference type="RefSeq" id="WP_213500107.1">
    <property type="nucleotide sequence ID" value="NZ_CP074694.1"/>
</dbReference>
<sequence>MSRRDTFKSLLQATLLALVVLGVLIGLSTLSNPKTPAVSKQENFTLSYRALQEIRLPAPPGKTREEFLQELRYLGLPATFPETNSSEKISQMRAVFQSHPDVAELKTLKTETVLNGDGTKYPVLIVDLAFKEK</sequence>
<evidence type="ECO:0000313" key="1">
    <source>
        <dbReference type="EMBL" id="QVL34772.1"/>
    </source>
</evidence>
<accession>A0A8E6BBB1</accession>
<protein>
    <submittedName>
        <fullName evidence="1">Uncharacterized protein</fullName>
    </submittedName>
</protein>
<name>A0A8E6BBB1_9BACT</name>
<proteinExistence type="predicted"/>
<reference evidence="1" key="1">
    <citation type="submission" date="2021-05" db="EMBL/GenBank/DDBJ databases">
        <title>Complete genome sequence of the cellulolytic planctomycete Telmatocola sphagniphila SP2T and characterization of the first cellulase from planctomycetes.</title>
        <authorList>
            <person name="Rakitin A.L."/>
            <person name="Beletsky A.V."/>
            <person name="Naumoff D.G."/>
            <person name="Kulichevskaya I.S."/>
            <person name="Mardanov A.V."/>
            <person name="Ravin N.V."/>
            <person name="Dedysh S.N."/>
        </authorList>
    </citation>
    <scope>NUCLEOTIDE SEQUENCE</scope>
    <source>
        <strain evidence="1">SP2T</strain>
    </source>
</reference>
<dbReference type="KEGG" id="tsph:KIH39_12940"/>
<gene>
    <name evidence="1" type="ORF">KIH39_12940</name>
</gene>
<dbReference type="AlphaFoldDB" id="A0A8E6BBB1"/>
<evidence type="ECO:0000313" key="2">
    <source>
        <dbReference type="Proteomes" id="UP000676194"/>
    </source>
</evidence>
<keyword evidence="2" id="KW-1185">Reference proteome</keyword>
<dbReference type="EMBL" id="CP074694">
    <property type="protein sequence ID" value="QVL34772.1"/>
    <property type="molecule type" value="Genomic_DNA"/>
</dbReference>
<organism evidence="1 2">
    <name type="scientific">Telmatocola sphagniphila</name>
    <dbReference type="NCBI Taxonomy" id="1123043"/>
    <lineage>
        <taxon>Bacteria</taxon>
        <taxon>Pseudomonadati</taxon>
        <taxon>Planctomycetota</taxon>
        <taxon>Planctomycetia</taxon>
        <taxon>Gemmatales</taxon>
        <taxon>Gemmataceae</taxon>
    </lineage>
</organism>
<dbReference type="Proteomes" id="UP000676194">
    <property type="component" value="Chromosome"/>
</dbReference>